<accession>A0A316WG68</accession>
<name>A0A316WG68_9FLAO</name>
<dbReference type="SUPFAM" id="SSF52540">
    <property type="entry name" value="P-loop containing nucleoside triphosphate hydrolases"/>
    <property type="match status" value="1"/>
</dbReference>
<protein>
    <recommendedName>
        <fullName evidence="1">Rad50/SbcC-type AAA domain-containing protein</fullName>
    </recommendedName>
</protein>
<feature type="domain" description="Rad50/SbcC-type AAA" evidence="1">
    <location>
        <begin position="9"/>
        <end position="217"/>
    </location>
</feature>
<dbReference type="GO" id="GO:0006302">
    <property type="term" value="P:double-strand break repair"/>
    <property type="evidence" value="ECO:0007669"/>
    <property type="project" value="InterPro"/>
</dbReference>
<organism evidence="2 3">
    <name type="scientific">Chryseobacterium viscerum</name>
    <dbReference type="NCBI Taxonomy" id="1037377"/>
    <lineage>
        <taxon>Bacteria</taxon>
        <taxon>Pseudomonadati</taxon>
        <taxon>Bacteroidota</taxon>
        <taxon>Flavobacteriia</taxon>
        <taxon>Flavobacteriales</taxon>
        <taxon>Weeksellaceae</taxon>
        <taxon>Chryseobacterium group</taxon>
        <taxon>Chryseobacterium</taxon>
    </lineage>
</organism>
<evidence type="ECO:0000313" key="3">
    <source>
        <dbReference type="Proteomes" id="UP000236413"/>
    </source>
</evidence>
<dbReference type="Pfam" id="PF13476">
    <property type="entry name" value="AAA_23"/>
    <property type="match status" value="1"/>
</dbReference>
<dbReference type="AlphaFoldDB" id="A0A316WG68"/>
<dbReference type="RefSeq" id="WP_109739339.1">
    <property type="nucleotide sequence ID" value="NZ_PPEG02000015.1"/>
</dbReference>
<dbReference type="InterPro" id="IPR027417">
    <property type="entry name" value="P-loop_NTPase"/>
</dbReference>
<gene>
    <name evidence="2" type="ORF">C1634_025045</name>
</gene>
<reference evidence="2 3" key="1">
    <citation type="submission" date="2018-04" db="EMBL/GenBank/DDBJ databases">
        <title>Chryseobacterium oncorhynchi 701B-08T from rainbow trout, and Chryseobacterium viscerum 687B-08T from diseased fish.</title>
        <authorList>
            <person name="Jeong J.-J."/>
            <person name="Lee Y.J."/>
            <person name="Pathiraja D."/>
            <person name="Park B."/>
            <person name="Choi I.-G."/>
            <person name="Kim K.D."/>
        </authorList>
    </citation>
    <scope>NUCLEOTIDE SEQUENCE [LARGE SCALE GENOMIC DNA]</scope>
    <source>
        <strain evidence="2 3">687B-08</strain>
    </source>
</reference>
<dbReference type="EMBL" id="PPEG02000015">
    <property type="protein sequence ID" value="PWN58008.1"/>
    <property type="molecule type" value="Genomic_DNA"/>
</dbReference>
<evidence type="ECO:0000313" key="2">
    <source>
        <dbReference type="EMBL" id="PWN58008.1"/>
    </source>
</evidence>
<comment type="caution">
    <text evidence="2">The sequence shown here is derived from an EMBL/GenBank/DDBJ whole genome shotgun (WGS) entry which is preliminary data.</text>
</comment>
<dbReference type="PANTHER" id="PTHR32114">
    <property type="entry name" value="ABC TRANSPORTER ABCH.3"/>
    <property type="match status" value="1"/>
</dbReference>
<dbReference type="Proteomes" id="UP000236413">
    <property type="component" value="Unassembled WGS sequence"/>
</dbReference>
<evidence type="ECO:0000259" key="1">
    <source>
        <dbReference type="Pfam" id="PF13476"/>
    </source>
</evidence>
<dbReference type="PANTHER" id="PTHR32114:SF2">
    <property type="entry name" value="ABC TRANSPORTER ABCH.3"/>
    <property type="match status" value="1"/>
</dbReference>
<sequence length="774" mass="90209">MNKFKISNLYIKNFKCITEADFNFDGKHLVVYDGPNGYGKTTCFEAIEILFAGNPRKSKTSFVDKRYKFRDSPIHKYNEQEIIISAILRGDDGNTIKIKRVFPAASSSSSADNNFGKIFTLSKLYINDNQEDSTIAEVETLLQFENIESLFNLLNYVEQDENTYFLKKDPKNRYSTLESLLGGEEERLLLVKVNDTKDQIKKKTKSYTEEINLLEKNNLSTVSNAVSDIVYIRLFKNKDFEWDREEMKNTDPDVHQQYLSELNKLDYLILNREEVKNVLANHSITSFINTNASDTLLRYYWAVENFNLLKEEHGRRRDIDNIIKRNTSILTFIEKLDFKSLSGETESDFLSQKIGLNEYLPSYGSSLKTILSMEENLSADNRILSDLKEKREKLLQINIQYREIIPIKDSECPTCGYDWHTSLELIKHIEETESRIFASYLENNTTFERTKKDFTETILNKITPFLLAEVQTLTQERNDLVDNDFFTELLDFVGKADEFENFVKLFDNEDKEKILGIINHRAIEDMVVAKESLLQLINNSRPIIDESLDQAAIRNDFSYYFGGSFKELEDISQETITDKRNYVQLHFYNAISHNITLRRNKIEKLDVAWSKLNQLSENMDTQINKYTNSIVEKIKIPFHIYTGKILQNHSLGSGLNIDFEMEKKDKQLYITPCYKDQEVAFTLSSGQLSATVISLMLVLNKVFNQSQLGMIFIDDPLQTLDEINAHSLVELLKYNFADQQIVLSTHEDKYSRFIRYKFDKFGLSNKNINMRDWQ</sequence>
<dbReference type="InterPro" id="IPR038729">
    <property type="entry name" value="Rad50/SbcC_AAA"/>
</dbReference>
<dbReference type="GO" id="GO:0016887">
    <property type="term" value="F:ATP hydrolysis activity"/>
    <property type="evidence" value="ECO:0007669"/>
    <property type="project" value="InterPro"/>
</dbReference>
<dbReference type="Gene3D" id="3.40.50.300">
    <property type="entry name" value="P-loop containing nucleotide triphosphate hydrolases"/>
    <property type="match status" value="2"/>
</dbReference>
<proteinExistence type="predicted"/>